<dbReference type="PANTHER" id="PTHR10622">
    <property type="entry name" value="HET DOMAIN-CONTAINING PROTEIN"/>
    <property type="match status" value="1"/>
</dbReference>
<accession>A0A2J6S423</accession>
<dbReference type="InterPro" id="IPR010730">
    <property type="entry name" value="HET"/>
</dbReference>
<protein>
    <submittedName>
        <fullName evidence="2">HET-domain-containing protein</fullName>
    </submittedName>
</protein>
<evidence type="ECO:0000313" key="2">
    <source>
        <dbReference type="EMBL" id="PMD45488.1"/>
    </source>
</evidence>
<sequence>MRLIDTEALILEEFFGDQIPPYAILSHTWHHEEVSFQDWADQSLASQKKGYEKIISACQLAEKHGHDYLWVDTNCIDKSSSSELSEAINSMFKWYQFAQVCYVYLADVPTPEAAPEATSTEMAFSNLRSSKLFHRSRWFTRGWTLQELLAPQYIEFYSDDWSLLGTKKSLRNEISSITGIDIQYLWRQYAGDIYIGNLGKKFIAQSIQYAIPLRQASVSERFSWLSHRTTTRLEDMAYCMLGIFELNMPLLYGEGSKAFTRLQEEIMKVSDDHTLFCWDWNRSQNRGSFLSEVPSSFKHASRIVPKQEDKRPAPYTFTNAGLSIRLPILHGWESSFIGVLRVSSSGNGKTLGLPMSGDLETGRVYRMQFPPVPIVLCDEISDTQEHDVFVSENYIKQHPHGGSINSSQFAKKYREREFVVIFTFEEKGIVREIRTFPEDRFDPVQSTISIYLDRRFDYNGDNRAVLTDFRDTYEGRQRGHTYEGVLVHLELRTGGPQSFMIAVKSRRLEDDQDRYDTHWKWYCWPISSDEISGAIRFDVLSARSPVIERFHQAMLNPDRTQTISSEEPGTQVSISIASDCSRFRNGKFGICHMHVYSPIKTVDNT</sequence>
<reference evidence="2 3" key="1">
    <citation type="submission" date="2016-04" db="EMBL/GenBank/DDBJ databases">
        <title>A degradative enzymes factory behind the ericoid mycorrhizal symbiosis.</title>
        <authorList>
            <consortium name="DOE Joint Genome Institute"/>
            <person name="Martino E."/>
            <person name="Morin E."/>
            <person name="Grelet G."/>
            <person name="Kuo A."/>
            <person name="Kohler A."/>
            <person name="Daghino S."/>
            <person name="Barry K."/>
            <person name="Choi C."/>
            <person name="Cichocki N."/>
            <person name="Clum A."/>
            <person name="Copeland A."/>
            <person name="Hainaut M."/>
            <person name="Haridas S."/>
            <person name="Labutti K."/>
            <person name="Lindquist E."/>
            <person name="Lipzen A."/>
            <person name="Khouja H.-R."/>
            <person name="Murat C."/>
            <person name="Ohm R."/>
            <person name="Olson A."/>
            <person name="Spatafora J."/>
            <person name="Veneault-Fourrey C."/>
            <person name="Henrissat B."/>
            <person name="Grigoriev I."/>
            <person name="Martin F."/>
            <person name="Perotto S."/>
        </authorList>
    </citation>
    <scope>NUCLEOTIDE SEQUENCE [LARGE SCALE GENOMIC DNA]</scope>
    <source>
        <strain evidence="2 3">F</strain>
    </source>
</reference>
<feature type="domain" description="Heterokaryon incompatibility" evidence="1">
    <location>
        <begin position="22"/>
        <end position="147"/>
    </location>
</feature>
<evidence type="ECO:0000313" key="3">
    <source>
        <dbReference type="Proteomes" id="UP000235786"/>
    </source>
</evidence>
<dbReference type="EMBL" id="KZ613940">
    <property type="protein sequence ID" value="PMD45488.1"/>
    <property type="molecule type" value="Genomic_DNA"/>
</dbReference>
<evidence type="ECO:0000259" key="1">
    <source>
        <dbReference type="Pfam" id="PF06985"/>
    </source>
</evidence>
<organism evidence="2 3">
    <name type="scientific">Hyaloscypha variabilis (strain UAMH 11265 / GT02V1 / F)</name>
    <name type="common">Meliniomyces variabilis</name>
    <dbReference type="NCBI Taxonomy" id="1149755"/>
    <lineage>
        <taxon>Eukaryota</taxon>
        <taxon>Fungi</taxon>
        <taxon>Dikarya</taxon>
        <taxon>Ascomycota</taxon>
        <taxon>Pezizomycotina</taxon>
        <taxon>Leotiomycetes</taxon>
        <taxon>Helotiales</taxon>
        <taxon>Hyaloscyphaceae</taxon>
        <taxon>Hyaloscypha</taxon>
        <taxon>Hyaloscypha variabilis</taxon>
    </lineage>
</organism>
<dbReference type="Pfam" id="PF06985">
    <property type="entry name" value="HET"/>
    <property type="match status" value="1"/>
</dbReference>
<dbReference type="Proteomes" id="UP000235786">
    <property type="component" value="Unassembled WGS sequence"/>
</dbReference>
<dbReference type="OrthoDB" id="674604at2759"/>
<name>A0A2J6S423_HYAVF</name>
<dbReference type="PANTHER" id="PTHR10622:SF10">
    <property type="entry name" value="HET DOMAIN-CONTAINING PROTEIN"/>
    <property type="match status" value="1"/>
</dbReference>
<keyword evidence="3" id="KW-1185">Reference proteome</keyword>
<proteinExistence type="predicted"/>
<dbReference type="AlphaFoldDB" id="A0A2J6S423"/>
<dbReference type="STRING" id="1149755.A0A2J6S423"/>
<gene>
    <name evidence="2" type="ORF">L207DRAFT_508359</name>
</gene>